<dbReference type="GO" id="GO:0051782">
    <property type="term" value="P:negative regulation of cell division"/>
    <property type="evidence" value="ECO:0007669"/>
    <property type="project" value="TreeGrafter"/>
</dbReference>
<dbReference type="NCBIfam" id="TIGR03815">
    <property type="entry name" value="CpaE_hom_Actino"/>
    <property type="match status" value="1"/>
</dbReference>
<evidence type="ECO:0000313" key="1">
    <source>
        <dbReference type="EMBL" id="TQL57126.1"/>
    </source>
</evidence>
<dbReference type="InterPro" id="IPR022521">
    <property type="entry name" value="Rv3660c"/>
</dbReference>
<dbReference type="InterPro" id="IPR050625">
    <property type="entry name" value="ParA/MinD_ATPase"/>
</dbReference>
<dbReference type="Proteomes" id="UP000319514">
    <property type="component" value="Unassembled WGS sequence"/>
</dbReference>
<dbReference type="SUPFAM" id="SSF52540">
    <property type="entry name" value="P-loop containing nucleoside triphosphate hydrolases"/>
    <property type="match status" value="1"/>
</dbReference>
<sequence>MTAAHVIGVVGGSGGVGGTVLAAALATRAAATGRTVACVDGDVLGGGLDVTFGLEQEPGLRWPDLAAALGRVDGPELLRRLPATDGVAVLSFDRTRPAAPADEARDEVLRALRACVDVVVLDLPRADAPFGQSLAAVADSLVLVSGDGVQALAATSAAAEFLSHTHDQLWLCVRCTGHDDGVAESLAVAVDLPLVATVRHDPRLDADLLHGIPPGSRSRGPLARAAETVLAALLLPAERRAS</sequence>
<accession>A0A542Z9X4</accession>
<dbReference type="GO" id="GO:0016887">
    <property type="term" value="F:ATP hydrolysis activity"/>
    <property type="evidence" value="ECO:0007669"/>
    <property type="project" value="TreeGrafter"/>
</dbReference>
<dbReference type="Gene3D" id="3.40.50.300">
    <property type="entry name" value="P-loop containing nucleotide triphosphate hydrolases"/>
    <property type="match status" value="1"/>
</dbReference>
<dbReference type="GO" id="GO:0009898">
    <property type="term" value="C:cytoplasmic side of plasma membrane"/>
    <property type="evidence" value="ECO:0007669"/>
    <property type="project" value="TreeGrafter"/>
</dbReference>
<reference evidence="1 2" key="1">
    <citation type="submission" date="2019-06" db="EMBL/GenBank/DDBJ databases">
        <title>Sequencing the genomes of 1000 actinobacteria strains.</title>
        <authorList>
            <person name="Klenk H.-P."/>
        </authorList>
    </citation>
    <scope>NUCLEOTIDE SEQUENCE [LARGE SCALE GENOMIC DNA]</scope>
    <source>
        <strain evidence="1 2">DSM 18082</strain>
    </source>
</reference>
<evidence type="ECO:0000313" key="2">
    <source>
        <dbReference type="Proteomes" id="UP000319514"/>
    </source>
</evidence>
<dbReference type="GO" id="GO:0005829">
    <property type="term" value="C:cytosol"/>
    <property type="evidence" value="ECO:0007669"/>
    <property type="project" value="TreeGrafter"/>
</dbReference>
<dbReference type="EMBL" id="VFOQ01000002">
    <property type="protein sequence ID" value="TQL57126.1"/>
    <property type="molecule type" value="Genomic_DNA"/>
</dbReference>
<proteinExistence type="predicted"/>
<dbReference type="OrthoDB" id="3252838at2"/>
<gene>
    <name evidence="1" type="ORF">FB474_3901</name>
</gene>
<organism evidence="1 2">
    <name type="scientific">Oryzihumus leptocrescens</name>
    <dbReference type="NCBI Taxonomy" id="297536"/>
    <lineage>
        <taxon>Bacteria</taxon>
        <taxon>Bacillati</taxon>
        <taxon>Actinomycetota</taxon>
        <taxon>Actinomycetes</taxon>
        <taxon>Micrococcales</taxon>
        <taxon>Intrasporangiaceae</taxon>
        <taxon>Oryzihumus</taxon>
    </lineage>
</organism>
<dbReference type="InterPro" id="IPR027417">
    <property type="entry name" value="P-loop_NTPase"/>
</dbReference>
<dbReference type="RefSeq" id="WP_141790454.1">
    <property type="nucleotide sequence ID" value="NZ_BAAAKX010000006.1"/>
</dbReference>
<keyword evidence="2" id="KW-1185">Reference proteome</keyword>
<dbReference type="GO" id="GO:0005524">
    <property type="term" value="F:ATP binding"/>
    <property type="evidence" value="ECO:0007669"/>
    <property type="project" value="TreeGrafter"/>
</dbReference>
<comment type="caution">
    <text evidence="1">The sequence shown here is derived from an EMBL/GenBank/DDBJ whole genome shotgun (WGS) entry which is preliminary data.</text>
</comment>
<dbReference type="PANTHER" id="PTHR43384:SF11">
    <property type="entry name" value="SEPTUM SITE DETERMINING PROTEIN"/>
    <property type="match status" value="1"/>
</dbReference>
<dbReference type="PANTHER" id="PTHR43384">
    <property type="entry name" value="SEPTUM SITE-DETERMINING PROTEIN MIND HOMOLOG, CHLOROPLASTIC-RELATED"/>
    <property type="match status" value="1"/>
</dbReference>
<name>A0A542Z9X4_9MICO</name>
<dbReference type="AlphaFoldDB" id="A0A542Z9X4"/>
<protein>
    <submittedName>
        <fullName evidence="1">Secretion/DNA translocation related CpaE-like protein</fullName>
    </submittedName>
</protein>